<dbReference type="GO" id="GO:0042256">
    <property type="term" value="P:cytosolic ribosome assembly"/>
    <property type="evidence" value="ECO:0007669"/>
    <property type="project" value="UniProtKB-UniRule"/>
</dbReference>
<proteinExistence type="inferred from homology"/>
<dbReference type="NCBIfam" id="TIGR00090">
    <property type="entry name" value="rsfS_iojap_ybeB"/>
    <property type="match status" value="1"/>
</dbReference>
<keyword evidence="2" id="KW-0963">Cytoplasm</keyword>
<comment type="subunit">
    <text evidence="2">Interacts with ribosomal protein uL14 (rplN).</text>
</comment>
<evidence type="ECO:0000256" key="1">
    <source>
        <dbReference type="ARBA" id="ARBA00010574"/>
    </source>
</evidence>
<dbReference type="EMBL" id="CP045121">
    <property type="protein sequence ID" value="QIN78798.1"/>
    <property type="molecule type" value="Genomic_DNA"/>
</dbReference>
<dbReference type="AlphaFoldDB" id="A0A6G8PXA9"/>
<dbReference type="GO" id="GO:0043023">
    <property type="term" value="F:ribosomal large subunit binding"/>
    <property type="evidence" value="ECO:0007669"/>
    <property type="project" value="TreeGrafter"/>
</dbReference>
<comment type="subcellular location">
    <subcellularLocation>
        <location evidence="2">Cytoplasm</location>
    </subcellularLocation>
</comment>
<evidence type="ECO:0000313" key="3">
    <source>
        <dbReference type="EMBL" id="QIN78798.1"/>
    </source>
</evidence>
<sequence>MNREEPARRSVDDVVREGPEITRHMAETAAGAAAGMFGRDVTIIDLTELVSYTDYFVVTSAETDRQVRRIVEEVIDKMREEGYRPRSRNYDEGSAWISLDFLDVVVHVFTDEARDYYRLEALWRAAPQEKWEEE</sequence>
<dbReference type="KEGG" id="rmar:GBA65_10005"/>
<evidence type="ECO:0000313" key="4">
    <source>
        <dbReference type="Proteomes" id="UP000502706"/>
    </source>
</evidence>
<organism evidence="3 4">
    <name type="scientific">Rubrobacter marinus</name>
    <dbReference type="NCBI Taxonomy" id="2653852"/>
    <lineage>
        <taxon>Bacteria</taxon>
        <taxon>Bacillati</taxon>
        <taxon>Actinomycetota</taxon>
        <taxon>Rubrobacteria</taxon>
        <taxon>Rubrobacterales</taxon>
        <taxon>Rubrobacteraceae</taxon>
        <taxon>Rubrobacter</taxon>
    </lineage>
</organism>
<dbReference type="Proteomes" id="UP000502706">
    <property type="component" value="Chromosome"/>
</dbReference>
<dbReference type="HAMAP" id="MF_01477">
    <property type="entry name" value="Iojap_RsfS"/>
    <property type="match status" value="1"/>
</dbReference>
<dbReference type="Gene3D" id="3.30.460.10">
    <property type="entry name" value="Beta Polymerase, domain 2"/>
    <property type="match status" value="1"/>
</dbReference>
<dbReference type="SUPFAM" id="SSF81301">
    <property type="entry name" value="Nucleotidyltransferase"/>
    <property type="match status" value="1"/>
</dbReference>
<dbReference type="RefSeq" id="WP_166396470.1">
    <property type="nucleotide sequence ID" value="NZ_CP045121.1"/>
</dbReference>
<name>A0A6G8PXA9_9ACTN</name>
<accession>A0A6G8PXA9</accession>
<keyword evidence="2" id="KW-0810">Translation regulation</keyword>
<dbReference type="InterPro" id="IPR043519">
    <property type="entry name" value="NT_sf"/>
</dbReference>
<reference evidence="3 4" key="1">
    <citation type="submission" date="2019-10" db="EMBL/GenBank/DDBJ databases">
        <title>Rubrobacter sp nov SCSIO 52915 isolated from a deep-sea sediment in the South China Sea.</title>
        <authorList>
            <person name="Chen R.W."/>
        </authorList>
    </citation>
    <scope>NUCLEOTIDE SEQUENCE [LARGE SCALE GENOMIC DNA]</scope>
    <source>
        <strain evidence="3 4">SCSIO 52915</strain>
    </source>
</reference>
<keyword evidence="4" id="KW-1185">Reference proteome</keyword>
<dbReference type="PANTHER" id="PTHR21043:SF0">
    <property type="entry name" value="MITOCHONDRIAL ASSEMBLY OF RIBOSOMAL LARGE SUBUNIT PROTEIN 1"/>
    <property type="match status" value="1"/>
</dbReference>
<dbReference type="Pfam" id="PF02410">
    <property type="entry name" value="RsfS"/>
    <property type="match status" value="1"/>
</dbReference>
<comment type="similarity">
    <text evidence="1 2">Belongs to the Iojap/RsfS family.</text>
</comment>
<dbReference type="GO" id="GO:0005737">
    <property type="term" value="C:cytoplasm"/>
    <property type="evidence" value="ECO:0007669"/>
    <property type="project" value="UniProtKB-SubCell"/>
</dbReference>
<protein>
    <recommendedName>
        <fullName evidence="2">Ribosomal silencing factor RsfS</fullName>
    </recommendedName>
</protein>
<comment type="function">
    <text evidence="2">Functions as a ribosomal silencing factor. Interacts with ribosomal protein uL14 (rplN), blocking formation of intersubunit bridge B8. Prevents association of the 30S and 50S ribosomal subunits and the formation of functional ribosomes, thus repressing translation.</text>
</comment>
<dbReference type="PANTHER" id="PTHR21043">
    <property type="entry name" value="IOJAP SUPERFAMILY ORTHOLOG"/>
    <property type="match status" value="1"/>
</dbReference>
<evidence type="ECO:0000256" key="2">
    <source>
        <dbReference type="HAMAP-Rule" id="MF_01477"/>
    </source>
</evidence>
<keyword evidence="2" id="KW-0678">Repressor</keyword>
<gene>
    <name evidence="2 3" type="primary">rsfS</name>
    <name evidence="3" type="ORF">GBA65_10005</name>
</gene>
<dbReference type="InterPro" id="IPR004394">
    <property type="entry name" value="Iojap/RsfS/C7orf30"/>
</dbReference>
<dbReference type="GO" id="GO:0017148">
    <property type="term" value="P:negative regulation of translation"/>
    <property type="evidence" value="ECO:0007669"/>
    <property type="project" value="UniProtKB-UniRule"/>
</dbReference>
<dbReference type="GO" id="GO:0090071">
    <property type="term" value="P:negative regulation of ribosome biogenesis"/>
    <property type="evidence" value="ECO:0007669"/>
    <property type="project" value="UniProtKB-UniRule"/>
</dbReference>